<proteinExistence type="predicted"/>
<evidence type="ECO:0000259" key="1">
    <source>
        <dbReference type="Pfam" id="PF20150"/>
    </source>
</evidence>
<dbReference type="Pfam" id="PF20150">
    <property type="entry name" value="2EXR"/>
    <property type="match status" value="1"/>
</dbReference>
<gene>
    <name evidence="2" type="ORF">N7456_008391</name>
</gene>
<dbReference type="OrthoDB" id="3596450at2759"/>
<comment type="caution">
    <text evidence="2">The sequence shown here is derived from an EMBL/GenBank/DDBJ whole genome shotgun (WGS) entry which is preliminary data.</text>
</comment>
<name>A0A9W9FCF3_9EURO</name>
<sequence length="350" mass="40539">MASPIQEFCRLHEFPRFRALPVEIQDYIWDLAIRPLPGENHVQEFIIVDYYFDQVNGSDKIQADFIHFQPIGHPRERNYGLAVPRQDPQRGPNNSAYLLNSGLWQACPASRQAMERYFRKNEWWSQISNPESSSPLTSRGDFDDQPGVSHTAYYIDTGGVEHHITIRPDKDLIYLVGLDPVLGMDWFYHYAGDSILLDRKPVEQSAIQSSFLGHDIAMKFSTRWIDPIPDGIVDMISVLHDETGRTLWFVDERLRRRTDLIKFGDLSKSDAPQGSSCFSDSQMKRKVFHAQSYKLTEVRETDMHLWEIVDKEGKTQPVHEFFRRLIPMHGGRLEIVGSDRLRVLAYETTP</sequence>
<dbReference type="EMBL" id="JAPQKH010000005">
    <property type="protein sequence ID" value="KAJ5097670.1"/>
    <property type="molecule type" value="Genomic_DNA"/>
</dbReference>
<reference evidence="2" key="2">
    <citation type="journal article" date="2023" name="IMA Fungus">
        <title>Comparative genomic study of the Penicillium genus elucidates a diverse pangenome and 15 lateral gene transfer events.</title>
        <authorList>
            <person name="Petersen C."/>
            <person name="Sorensen T."/>
            <person name="Nielsen M.R."/>
            <person name="Sondergaard T.E."/>
            <person name="Sorensen J.L."/>
            <person name="Fitzpatrick D.A."/>
            <person name="Frisvad J.C."/>
            <person name="Nielsen K.L."/>
        </authorList>
    </citation>
    <scope>NUCLEOTIDE SEQUENCE</scope>
    <source>
        <strain evidence="2">IBT 30069</strain>
    </source>
</reference>
<dbReference type="AlphaFoldDB" id="A0A9W9FCF3"/>
<reference evidence="2" key="1">
    <citation type="submission" date="2022-11" db="EMBL/GenBank/DDBJ databases">
        <authorList>
            <person name="Petersen C."/>
        </authorList>
    </citation>
    <scope>NUCLEOTIDE SEQUENCE</scope>
    <source>
        <strain evidence="2">IBT 30069</strain>
    </source>
</reference>
<accession>A0A9W9FCF3</accession>
<feature type="domain" description="2EXR" evidence="1">
    <location>
        <begin position="14"/>
        <end position="118"/>
    </location>
</feature>
<dbReference type="Proteomes" id="UP001149165">
    <property type="component" value="Unassembled WGS sequence"/>
</dbReference>
<keyword evidence="3" id="KW-1185">Reference proteome</keyword>
<organism evidence="2 3">
    <name type="scientific">Penicillium angulare</name>
    <dbReference type="NCBI Taxonomy" id="116970"/>
    <lineage>
        <taxon>Eukaryota</taxon>
        <taxon>Fungi</taxon>
        <taxon>Dikarya</taxon>
        <taxon>Ascomycota</taxon>
        <taxon>Pezizomycotina</taxon>
        <taxon>Eurotiomycetes</taxon>
        <taxon>Eurotiomycetidae</taxon>
        <taxon>Eurotiales</taxon>
        <taxon>Aspergillaceae</taxon>
        <taxon>Penicillium</taxon>
    </lineage>
</organism>
<evidence type="ECO:0000313" key="3">
    <source>
        <dbReference type="Proteomes" id="UP001149165"/>
    </source>
</evidence>
<evidence type="ECO:0000313" key="2">
    <source>
        <dbReference type="EMBL" id="KAJ5097670.1"/>
    </source>
</evidence>
<dbReference type="InterPro" id="IPR045518">
    <property type="entry name" value="2EXR"/>
</dbReference>
<protein>
    <recommendedName>
        <fullName evidence="1">2EXR domain-containing protein</fullName>
    </recommendedName>
</protein>